<dbReference type="Proteomes" id="UP000887578">
    <property type="component" value="Unplaced"/>
</dbReference>
<feature type="region of interest" description="Disordered" evidence="1">
    <location>
        <begin position="310"/>
        <end position="417"/>
    </location>
</feature>
<proteinExistence type="predicted"/>
<name>A0A914P5V3_9BILA</name>
<protein>
    <submittedName>
        <fullName evidence="3">Uncharacterized protein</fullName>
    </submittedName>
</protein>
<evidence type="ECO:0000256" key="1">
    <source>
        <dbReference type="SAM" id="MobiDB-lite"/>
    </source>
</evidence>
<evidence type="ECO:0000313" key="3">
    <source>
        <dbReference type="WBParaSite" id="PDA_v2.g10084.t1"/>
    </source>
</evidence>
<accession>A0A914P5V3</accession>
<keyword evidence="2" id="KW-1185">Reference proteome</keyword>
<organism evidence="2 3">
    <name type="scientific">Panagrolaimus davidi</name>
    <dbReference type="NCBI Taxonomy" id="227884"/>
    <lineage>
        <taxon>Eukaryota</taxon>
        <taxon>Metazoa</taxon>
        <taxon>Ecdysozoa</taxon>
        <taxon>Nematoda</taxon>
        <taxon>Chromadorea</taxon>
        <taxon>Rhabditida</taxon>
        <taxon>Tylenchina</taxon>
        <taxon>Panagrolaimomorpha</taxon>
        <taxon>Panagrolaimoidea</taxon>
        <taxon>Panagrolaimidae</taxon>
        <taxon>Panagrolaimus</taxon>
    </lineage>
</organism>
<sequence length="677" mass="74480">MFPTTAKTAIQNLINVAPTIDNVRCKSAFQFATTSTLNQFINFQYELVELCPKVYDTIKYLNITTWGPVEEFIQIWSMKYVDSLWKKIQTKNSATCRCVLYEDFIKAAQTSSDTTLLQYLQNNYDSSLCAIDSETMYNWHLFLQRPQIKNRITKFLIVGDFSIQLVQHLAKAYLSEARYNSYFEPPTPTSEYPLLIYFDPILTFTNYSLAQKGFIKQIRNYFKQQFPLLNLEGRQQIFSKKFCESIDLTYTYYDLLNKIPLDPSDGITHYDLIVYVSRRDYLLSTRQPYITTAPAPCVITTSTTTVKTTATTTTTTKKPTTTTTTTSKPSTTTTTTTTPKPTTTSTSTTTTTTAPSTTTASTTTSTTTVPTSTTTIPSATTTTVSSTTTPTVPSTTSTTTTTVPSTTTTTVPITTTTTTPPCSVPVNAAEIFMETDVLLVDNSFGQVELVGKCETDNRYNYFNGNTDPVWASASDVSVGTWDRSGCTSPCICSDTSCYTPQNTVGSDPNEPAIMLYPYCISGSDCFMAAVIVSDGALTNPLNPMDSFTAEEQYDENFDVKPVTDSSYLKVTKIGCSGCPVATTSPATTTTTEPTPCSTCPVPLQNVDDQCGDSTISPCNENNVIKYDCGQICEVSTKNDPSDPFINRGVTSVDVVCDVSGNYYIGTMSDQVKILRCD</sequence>
<evidence type="ECO:0000313" key="2">
    <source>
        <dbReference type="Proteomes" id="UP000887578"/>
    </source>
</evidence>
<dbReference type="WBParaSite" id="PDA_v2.g10084.t1">
    <property type="protein sequence ID" value="PDA_v2.g10084.t1"/>
    <property type="gene ID" value="PDA_v2.g10084"/>
</dbReference>
<dbReference type="AlphaFoldDB" id="A0A914P5V3"/>
<reference evidence="3" key="1">
    <citation type="submission" date="2022-11" db="UniProtKB">
        <authorList>
            <consortium name="WormBaseParasite"/>
        </authorList>
    </citation>
    <scope>IDENTIFICATION</scope>
</reference>